<evidence type="ECO:0000256" key="2">
    <source>
        <dbReference type="ARBA" id="ARBA00022837"/>
    </source>
</evidence>
<dbReference type="AlphaFoldDB" id="A0A9K3LGG5"/>
<feature type="region of interest" description="Disordered" evidence="4">
    <location>
        <begin position="19"/>
        <end position="63"/>
    </location>
</feature>
<feature type="transmembrane region" description="Helical" evidence="5">
    <location>
        <begin position="794"/>
        <end position="812"/>
    </location>
</feature>
<dbReference type="EMBL" id="JAGRRH010000013">
    <property type="protein sequence ID" value="KAG7360471.1"/>
    <property type="molecule type" value="Genomic_DNA"/>
</dbReference>
<name>A0A9K3LGG5_9STRA</name>
<comment type="caution">
    <text evidence="7">The sequence shown here is derived from an EMBL/GenBank/DDBJ whole genome shotgun (WGS) entry which is preliminary data.</text>
</comment>
<dbReference type="InterPro" id="IPR000008">
    <property type="entry name" value="C2_dom"/>
</dbReference>
<keyword evidence="8" id="KW-1185">Reference proteome</keyword>
<evidence type="ECO:0000313" key="8">
    <source>
        <dbReference type="Proteomes" id="UP000693970"/>
    </source>
</evidence>
<keyword evidence="3" id="KW-0175">Coiled coil</keyword>
<dbReference type="PROSITE" id="PS50004">
    <property type="entry name" value="C2"/>
    <property type="match status" value="2"/>
</dbReference>
<keyword evidence="5" id="KW-0812">Transmembrane</keyword>
<evidence type="ECO:0000256" key="4">
    <source>
        <dbReference type="SAM" id="MobiDB-lite"/>
    </source>
</evidence>
<reference evidence="7" key="1">
    <citation type="journal article" date="2021" name="Sci. Rep.">
        <title>Diploid genomic architecture of Nitzschia inconspicua, an elite biomass production diatom.</title>
        <authorList>
            <person name="Oliver A."/>
            <person name="Podell S."/>
            <person name="Pinowska A."/>
            <person name="Traller J.C."/>
            <person name="Smith S.R."/>
            <person name="McClure R."/>
            <person name="Beliaev A."/>
            <person name="Bohutskyi P."/>
            <person name="Hill E.A."/>
            <person name="Rabines A."/>
            <person name="Zheng H."/>
            <person name="Allen L.Z."/>
            <person name="Kuo A."/>
            <person name="Grigoriev I.V."/>
            <person name="Allen A.E."/>
            <person name="Hazlebeck D."/>
            <person name="Allen E.E."/>
        </authorList>
    </citation>
    <scope>NUCLEOTIDE SEQUENCE</scope>
    <source>
        <strain evidence="7">Hildebrandi</strain>
    </source>
</reference>
<keyword evidence="5" id="KW-1133">Transmembrane helix</keyword>
<feature type="domain" description="C2" evidence="6">
    <location>
        <begin position="531"/>
        <end position="658"/>
    </location>
</feature>
<organism evidence="7 8">
    <name type="scientific">Nitzschia inconspicua</name>
    <dbReference type="NCBI Taxonomy" id="303405"/>
    <lineage>
        <taxon>Eukaryota</taxon>
        <taxon>Sar</taxon>
        <taxon>Stramenopiles</taxon>
        <taxon>Ochrophyta</taxon>
        <taxon>Bacillariophyta</taxon>
        <taxon>Bacillariophyceae</taxon>
        <taxon>Bacillariophycidae</taxon>
        <taxon>Bacillariales</taxon>
        <taxon>Bacillariaceae</taxon>
        <taxon>Nitzschia</taxon>
    </lineage>
</organism>
<keyword evidence="2" id="KW-0106">Calcium</keyword>
<dbReference type="PANTHER" id="PTHR45911">
    <property type="entry name" value="C2 DOMAIN-CONTAINING PROTEIN"/>
    <property type="match status" value="1"/>
</dbReference>
<evidence type="ECO:0000259" key="6">
    <source>
        <dbReference type="PROSITE" id="PS50004"/>
    </source>
</evidence>
<sequence>MAKGFANVVGHAVAKEKENSLNVSAASAGASASDEKKQPNGLTDKGPAIIPQPAKGTAVAASQRKAKADANWDKATNATKAAAVIAKNKRATAGQKLFSRKLVSAITWEIFSPPPLNSVSGKIVPRVLNRYKNRRLVSIEVHSVTPYLEDTDSKTGNQEAHSYEECVVRVLAPASKELSRKFKREAFVKLRKHEGSAMEYDGSGNSIKDEPYMDDDDDDMSVNDDSMDSVQRAQVADHGGKEYVGWKPKYSFPITGTTIRLQQKRTVHVLICFQNVKQERDTIFDTIEDAKLFCQEIDRQKRLEKERQQGRLRAALGDIRLPKNEKITLLFEIVSGFDLPIGDYKSSDPFVIAMLGFQEVHRTSHVEKTLNPIWTLKTGSLFLLTVESERFFVEDGLQFIVKDYDQLGKDEILGLVHVNPRTLYQSKGERMEFKLQPPMGSKHKEVPGFLVLRCRRATEYDIKFMADYAKTKGAKGVASYEHPKANTGFVKTLTTWNRKKDKDGSIKFRVRPGPDPKRLEETEWMTDAALQDEVLKPSLHWTDIGYGELAKVYVEILGADGLPNMDTGAFLGNKTDAFVSLLYEDCTCRTDVIDDCLSPRWLPWSNRAFVLRMNHPSSLLNIAVYDFDAGVIDDHDLIGRVSVNLTNLRKDTEYVLSYNLYPSARIGEREIVGKITIRLRLDIPDERKMVLSSLTPPLPTYVNVKKKRDFKVIRETCFGKYDEEVYSVSTLKSYVEELQSLQYSLFYIEDALMTLLLWRGHFGVKVFGKQLKLPIHSFNMFVVSIFLVEFPQLIPSFTFASVAWLLIAVMGWRRNSQNVWTRCYSYAELLRKLVLGDSLAPPHNYKPFENFDAAKEEMEQWVNRVEEAQKKAARDLIEAQKVEEERLKELEEIGEADTDIGTKVGGGISIDPMKAALYPIQLMLGIVCRGIRFVKNVIIWEESYFSFWIATGSLALAIVCVFVPWFWIIKWTARLVVWSLTGPWMKLVDIFYLSKIKPETEEERQLREQAEKLKRKLATTEAARHAREVREDATKMKVMKKYMFGKFAMRIPILKQDRYADVPLPESWATPYKEKEFSLAELAMQEAGYNCTKVPGQTLVGDMIPYIAGDAFTAAPIGKATAHPEKLAKGAPGANATKATDTTAEAYMKIGAVVVVAAVVSYLGTPMIASSLSQVFH</sequence>
<dbReference type="SMART" id="SM00239">
    <property type="entry name" value="C2"/>
    <property type="match status" value="2"/>
</dbReference>
<evidence type="ECO:0000256" key="3">
    <source>
        <dbReference type="SAM" id="Coils"/>
    </source>
</evidence>
<evidence type="ECO:0000313" key="7">
    <source>
        <dbReference type="EMBL" id="KAG7360471.1"/>
    </source>
</evidence>
<feature type="coiled-coil region" evidence="3">
    <location>
        <begin position="996"/>
        <end position="1023"/>
    </location>
</feature>
<evidence type="ECO:0000256" key="1">
    <source>
        <dbReference type="ARBA" id="ARBA00022723"/>
    </source>
</evidence>
<proteinExistence type="predicted"/>
<gene>
    <name evidence="7" type="ORF">IV203_035570</name>
</gene>
<dbReference type="GO" id="GO:0046872">
    <property type="term" value="F:metal ion binding"/>
    <property type="evidence" value="ECO:0007669"/>
    <property type="project" value="UniProtKB-KW"/>
</dbReference>
<accession>A0A9K3LGG5</accession>
<dbReference type="Pfam" id="PF00168">
    <property type="entry name" value="C2"/>
    <property type="match status" value="2"/>
</dbReference>
<keyword evidence="5" id="KW-0472">Membrane</keyword>
<feature type="transmembrane region" description="Helical" evidence="5">
    <location>
        <begin position="945"/>
        <end position="969"/>
    </location>
</feature>
<feature type="transmembrane region" description="Helical" evidence="5">
    <location>
        <begin position="1150"/>
        <end position="1169"/>
    </location>
</feature>
<reference evidence="7" key="2">
    <citation type="submission" date="2021-04" db="EMBL/GenBank/DDBJ databases">
        <authorList>
            <person name="Podell S."/>
        </authorList>
    </citation>
    <scope>NUCLEOTIDE SEQUENCE</scope>
    <source>
        <strain evidence="7">Hildebrandi</strain>
    </source>
</reference>
<keyword evidence="1" id="KW-0479">Metal-binding</keyword>
<dbReference type="CDD" id="cd00030">
    <property type="entry name" value="C2"/>
    <property type="match status" value="2"/>
</dbReference>
<feature type="coiled-coil region" evidence="3">
    <location>
        <begin position="851"/>
        <end position="893"/>
    </location>
</feature>
<feature type="domain" description="C2" evidence="6">
    <location>
        <begin position="308"/>
        <end position="433"/>
    </location>
</feature>
<protein>
    <submittedName>
        <fullName evidence="7">C2 domain containing protein</fullName>
    </submittedName>
</protein>
<dbReference type="OrthoDB" id="270970at2759"/>
<dbReference type="Proteomes" id="UP000693970">
    <property type="component" value="Unassembled WGS sequence"/>
</dbReference>
<evidence type="ECO:0000256" key="5">
    <source>
        <dbReference type="SAM" id="Phobius"/>
    </source>
</evidence>